<evidence type="ECO:0000313" key="2">
    <source>
        <dbReference type="EMBL" id="KAK4111261.1"/>
    </source>
</evidence>
<comment type="caution">
    <text evidence="2">The sequence shown here is derived from an EMBL/GenBank/DDBJ whole genome shotgun (WGS) entry which is preliminary data.</text>
</comment>
<name>A0AAN6YPU7_9PEZI</name>
<sequence length="438" mass="46592">MDVAYNQHSNVARRKNRSSTNLNHLSLAPLTSRLPIHDQDDYDFNPISAPPHTTSYLQGKSAPTTPRLLSRSPGAGNAARLRSTSRPRTRGTSAPAARDPAALPKSKSATHLRAPGGTHLHGMSPTVSRRNGNGNGNGKTAHNDSDWLLRAGALISTETRESKGQAWLVSRASSTSLAGTPADADDDDDGLGVEEELGRDWVGAGATATATATSSAAASRRNSGVMLSEGNHHHHHYRHGYSPVHSRLGSRSHSRAMTPCERRFGVGVAVVGEEDYFGTSDGTPTAEDDAALIPGPDFVNLDEKLEAIEEQQLDVDGVDDEAYVRRLVKRGNSAGGLGSWIGSVFGVRLFSVEEDEEEEEDDESDGEDGDAAETGEGQTDDGAAGIAQDRRSSSLRRLQQLQVVPPAVDTTNIPPPKADEGGWHDAAWLLTVASKVLL</sequence>
<reference evidence="2" key="2">
    <citation type="submission" date="2023-05" db="EMBL/GenBank/DDBJ databases">
        <authorList>
            <consortium name="Lawrence Berkeley National Laboratory"/>
            <person name="Steindorff A."/>
            <person name="Hensen N."/>
            <person name="Bonometti L."/>
            <person name="Westerberg I."/>
            <person name="Brannstrom I.O."/>
            <person name="Guillou S."/>
            <person name="Cros-Aarteil S."/>
            <person name="Calhoun S."/>
            <person name="Haridas S."/>
            <person name="Kuo A."/>
            <person name="Mondo S."/>
            <person name="Pangilinan J."/>
            <person name="Riley R."/>
            <person name="Labutti K."/>
            <person name="Andreopoulos B."/>
            <person name="Lipzen A."/>
            <person name="Chen C."/>
            <person name="Yanf M."/>
            <person name="Daum C."/>
            <person name="Ng V."/>
            <person name="Clum A."/>
            <person name="Ohm R."/>
            <person name="Martin F."/>
            <person name="Silar P."/>
            <person name="Natvig D."/>
            <person name="Lalanne C."/>
            <person name="Gautier V."/>
            <person name="Ament-Velasquez S.L."/>
            <person name="Kruys A."/>
            <person name="Hutchinson M.I."/>
            <person name="Powell A.J."/>
            <person name="Barry K."/>
            <person name="Miller A.N."/>
            <person name="Grigoriev I.V."/>
            <person name="Debuchy R."/>
            <person name="Gladieux P."/>
            <person name="Thoren M.H."/>
            <person name="Johannesson H."/>
        </authorList>
    </citation>
    <scope>NUCLEOTIDE SEQUENCE</scope>
    <source>
        <strain evidence="2">CBS 508.74</strain>
    </source>
</reference>
<dbReference type="InterPro" id="IPR025040">
    <property type="entry name" value="DUF3984"/>
</dbReference>
<feature type="region of interest" description="Disordered" evidence="1">
    <location>
        <begin position="227"/>
        <end position="250"/>
    </location>
</feature>
<dbReference type="Proteomes" id="UP001302812">
    <property type="component" value="Unassembled WGS sequence"/>
</dbReference>
<reference evidence="2" key="1">
    <citation type="journal article" date="2023" name="Mol. Phylogenet. Evol.">
        <title>Genome-scale phylogeny and comparative genomics of the fungal order Sordariales.</title>
        <authorList>
            <person name="Hensen N."/>
            <person name="Bonometti L."/>
            <person name="Westerberg I."/>
            <person name="Brannstrom I.O."/>
            <person name="Guillou S."/>
            <person name="Cros-Aarteil S."/>
            <person name="Calhoun S."/>
            <person name="Haridas S."/>
            <person name="Kuo A."/>
            <person name="Mondo S."/>
            <person name="Pangilinan J."/>
            <person name="Riley R."/>
            <person name="LaButti K."/>
            <person name="Andreopoulos B."/>
            <person name="Lipzen A."/>
            <person name="Chen C."/>
            <person name="Yan M."/>
            <person name="Daum C."/>
            <person name="Ng V."/>
            <person name="Clum A."/>
            <person name="Steindorff A."/>
            <person name="Ohm R.A."/>
            <person name="Martin F."/>
            <person name="Silar P."/>
            <person name="Natvig D.O."/>
            <person name="Lalanne C."/>
            <person name="Gautier V."/>
            <person name="Ament-Velasquez S.L."/>
            <person name="Kruys A."/>
            <person name="Hutchinson M.I."/>
            <person name="Powell A.J."/>
            <person name="Barry K."/>
            <person name="Miller A.N."/>
            <person name="Grigoriev I.V."/>
            <person name="Debuchy R."/>
            <person name="Gladieux P."/>
            <person name="Hiltunen Thoren M."/>
            <person name="Johannesson H."/>
        </authorList>
    </citation>
    <scope>NUCLEOTIDE SEQUENCE</scope>
    <source>
        <strain evidence="2">CBS 508.74</strain>
    </source>
</reference>
<evidence type="ECO:0000256" key="1">
    <source>
        <dbReference type="SAM" id="MobiDB-lite"/>
    </source>
</evidence>
<dbReference type="EMBL" id="MU853347">
    <property type="protein sequence ID" value="KAK4111261.1"/>
    <property type="molecule type" value="Genomic_DNA"/>
</dbReference>
<protein>
    <submittedName>
        <fullName evidence="2">Uncharacterized protein</fullName>
    </submittedName>
</protein>
<gene>
    <name evidence="2" type="ORF">N656DRAFT_712524</name>
</gene>
<proteinExistence type="predicted"/>
<keyword evidence="3" id="KW-1185">Reference proteome</keyword>
<feature type="region of interest" description="Disordered" evidence="1">
    <location>
        <begin position="203"/>
        <end position="222"/>
    </location>
</feature>
<feature type="region of interest" description="Disordered" evidence="1">
    <location>
        <begin position="1"/>
        <end position="24"/>
    </location>
</feature>
<dbReference type="RefSeq" id="XP_064668831.1">
    <property type="nucleotide sequence ID" value="XM_064811823.1"/>
</dbReference>
<accession>A0AAN6YPU7</accession>
<feature type="compositionally biased region" description="Acidic residues" evidence="1">
    <location>
        <begin position="183"/>
        <end position="193"/>
    </location>
</feature>
<feature type="compositionally biased region" description="Polar residues" evidence="1">
    <location>
        <begin position="1"/>
        <end position="10"/>
    </location>
</feature>
<dbReference type="Pfam" id="PF13136">
    <property type="entry name" value="DUF3984"/>
    <property type="match status" value="1"/>
</dbReference>
<feature type="region of interest" description="Disordered" evidence="1">
    <location>
        <begin position="353"/>
        <end position="422"/>
    </location>
</feature>
<feature type="compositionally biased region" description="Acidic residues" evidence="1">
    <location>
        <begin position="353"/>
        <end position="373"/>
    </location>
</feature>
<feature type="region of interest" description="Disordered" evidence="1">
    <location>
        <begin position="173"/>
        <end position="193"/>
    </location>
</feature>
<dbReference type="AlphaFoldDB" id="A0AAN6YPU7"/>
<dbReference type="GeneID" id="89935948"/>
<evidence type="ECO:0000313" key="3">
    <source>
        <dbReference type="Proteomes" id="UP001302812"/>
    </source>
</evidence>
<organism evidence="2 3">
    <name type="scientific">Canariomyces notabilis</name>
    <dbReference type="NCBI Taxonomy" id="2074819"/>
    <lineage>
        <taxon>Eukaryota</taxon>
        <taxon>Fungi</taxon>
        <taxon>Dikarya</taxon>
        <taxon>Ascomycota</taxon>
        <taxon>Pezizomycotina</taxon>
        <taxon>Sordariomycetes</taxon>
        <taxon>Sordariomycetidae</taxon>
        <taxon>Sordariales</taxon>
        <taxon>Chaetomiaceae</taxon>
        <taxon>Canariomyces</taxon>
    </lineage>
</organism>
<feature type="compositionally biased region" description="Polar residues" evidence="1">
    <location>
        <begin position="51"/>
        <end position="64"/>
    </location>
</feature>
<feature type="region of interest" description="Disordered" evidence="1">
    <location>
        <begin position="41"/>
        <end position="144"/>
    </location>
</feature>
<feature type="compositionally biased region" description="Low complexity" evidence="1">
    <location>
        <begin position="203"/>
        <end position="219"/>
    </location>
</feature>